<name>A0A5J5JN97_9MICO</name>
<organism evidence="5 6">
    <name type="scientific">Microbacterium lushaniae</name>
    <dbReference type="NCBI Taxonomy" id="2614639"/>
    <lineage>
        <taxon>Bacteria</taxon>
        <taxon>Bacillati</taxon>
        <taxon>Actinomycetota</taxon>
        <taxon>Actinomycetes</taxon>
        <taxon>Micrococcales</taxon>
        <taxon>Microbacteriaceae</taxon>
        <taxon>Microbacterium</taxon>
    </lineage>
</organism>
<evidence type="ECO:0000313" key="6">
    <source>
        <dbReference type="Proteomes" id="UP000325516"/>
    </source>
</evidence>
<protein>
    <submittedName>
        <fullName evidence="5">Histidine kinase</fullName>
    </submittedName>
</protein>
<dbReference type="Pfam" id="PF07730">
    <property type="entry name" value="HisKA_3"/>
    <property type="match status" value="1"/>
</dbReference>
<dbReference type="GO" id="GO:0046983">
    <property type="term" value="F:protein dimerization activity"/>
    <property type="evidence" value="ECO:0007669"/>
    <property type="project" value="InterPro"/>
</dbReference>
<reference evidence="6" key="1">
    <citation type="submission" date="2019-09" db="EMBL/GenBank/DDBJ databases">
        <title>Mumia zhuanghuii sp. nov. isolated from the intestinal contents of plateau pika (Ochotona curzoniae) in the Qinghai-Tibet plateau of China.</title>
        <authorList>
            <person name="Tian Z."/>
        </authorList>
    </citation>
    <scope>NUCLEOTIDE SEQUENCE [LARGE SCALE GENOMIC DNA]</scope>
    <source>
        <strain evidence="6">L-031</strain>
    </source>
</reference>
<dbReference type="GO" id="GO:0000155">
    <property type="term" value="F:phosphorelay sensor kinase activity"/>
    <property type="evidence" value="ECO:0007669"/>
    <property type="project" value="InterPro"/>
</dbReference>
<dbReference type="CDD" id="cd16917">
    <property type="entry name" value="HATPase_UhpB-NarQ-NarX-like"/>
    <property type="match status" value="1"/>
</dbReference>
<evidence type="ECO:0000259" key="4">
    <source>
        <dbReference type="Pfam" id="PF07730"/>
    </source>
</evidence>
<dbReference type="Gene3D" id="3.30.565.10">
    <property type="entry name" value="Histidine kinase-like ATPase, C-terminal domain"/>
    <property type="match status" value="1"/>
</dbReference>
<keyword evidence="3" id="KW-0902">Two-component regulatory system</keyword>
<evidence type="ECO:0000256" key="1">
    <source>
        <dbReference type="ARBA" id="ARBA00022679"/>
    </source>
</evidence>
<dbReference type="SUPFAM" id="SSF55874">
    <property type="entry name" value="ATPase domain of HSP90 chaperone/DNA topoisomerase II/histidine kinase"/>
    <property type="match status" value="1"/>
</dbReference>
<dbReference type="EMBL" id="CP044232">
    <property type="protein sequence ID" value="QEW02043.1"/>
    <property type="molecule type" value="Genomic_DNA"/>
</dbReference>
<accession>A0A5J6L0L8</accession>
<evidence type="ECO:0000313" key="5">
    <source>
        <dbReference type="EMBL" id="QEW02043.1"/>
    </source>
</evidence>
<proteinExistence type="predicted"/>
<keyword evidence="2 5" id="KW-0418">Kinase</keyword>
<evidence type="ECO:0000256" key="3">
    <source>
        <dbReference type="ARBA" id="ARBA00023012"/>
    </source>
</evidence>
<feature type="domain" description="Signal transduction histidine kinase subgroup 3 dimerisation and phosphoacceptor" evidence="4">
    <location>
        <begin position="197"/>
        <end position="261"/>
    </location>
</feature>
<dbReference type="GO" id="GO:0016020">
    <property type="term" value="C:membrane"/>
    <property type="evidence" value="ECO:0007669"/>
    <property type="project" value="InterPro"/>
</dbReference>
<dbReference type="Proteomes" id="UP000325516">
    <property type="component" value="Chromosome"/>
</dbReference>
<evidence type="ECO:0000256" key="2">
    <source>
        <dbReference type="ARBA" id="ARBA00022777"/>
    </source>
</evidence>
<dbReference type="PANTHER" id="PTHR24421">
    <property type="entry name" value="NITRATE/NITRITE SENSOR PROTEIN NARX-RELATED"/>
    <property type="match status" value="1"/>
</dbReference>
<dbReference type="KEGG" id="mlz:F6J85_02300"/>
<sequence>MILTAPADRVSQRVRRARLLSLVWLSTTVLSSLLMPGVGLLRETRPAWIALGAVGIAGFTLTQAGVLYESVTPQARTRVRRAWQVAFGVAAALSTVLVGPVAAGGWQTWAWIGAAIVGTLPLLLRPLLAAAGMLAACAVAVAVAAVTGGSPVQSLLIVVLAGGGLAFVNLSPVWLWNLLADAHAGREAVAALAVDQERLRFARDVHDLLGHTLSVIALKAEVIERGTDAPHLRPEAAAIRRLAASALTEVRTAVAHSRRVDLAAEVGALGQVLQSSGIACTIHVDPAAAGHRDAVLAPIAREAVTNVLRHSTATHCAISLTSDGTLVRLLVTNDGAGSRGGDLSGDAASGGLDGIRERLREAGGRLEVVRREDEFELRASVGMLA</sequence>
<keyword evidence="1" id="KW-0808">Transferase</keyword>
<accession>A0A5J5JN97</accession>
<dbReference type="InterPro" id="IPR011712">
    <property type="entry name" value="Sig_transdc_His_kin_sub3_dim/P"/>
</dbReference>
<dbReference type="RefSeq" id="WP_150918645.1">
    <property type="nucleotide sequence ID" value="NZ_CP044232.1"/>
</dbReference>
<dbReference type="Gene3D" id="1.20.5.1930">
    <property type="match status" value="1"/>
</dbReference>
<keyword evidence="6" id="KW-1185">Reference proteome</keyword>
<dbReference type="AlphaFoldDB" id="A0A5J5JN97"/>
<dbReference type="InterPro" id="IPR036890">
    <property type="entry name" value="HATPase_C_sf"/>
</dbReference>
<dbReference type="InterPro" id="IPR050482">
    <property type="entry name" value="Sensor_HK_TwoCompSys"/>
</dbReference>
<gene>
    <name evidence="5" type="ORF">F6J85_02300</name>
</gene>
<dbReference type="PANTHER" id="PTHR24421:SF63">
    <property type="entry name" value="SENSOR HISTIDINE KINASE DESK"/>
    <property type="match status" value="1"/>
</dbReference>